<dbReference type="EMBL" id="BAABRT010000001">
    <property type="protein sequence ID" value="GAA5523517.1"/>
    <property type="molecule type" value="Genomic_DNA"/>
</dbReference>
<dbReference type="Proteomes" id="UP001408594">
    <property type="component" value="Unassembled WGS sequence"/>
</dbReference>
<dbReference type="EC" id="2.7.7.7" evidence="7"/>
<dbReference type="Pfam" id="PF03104">
    <property type="entry name" value="DNA_pol_B_exo1"/>
    <property type="match status" value="1"/>
</dbReference>
<dbReference type="Gene3D" id="3.90.1600.10">
    <property type="entry name" value="Palm domain of DNA polymerase"/>
    <property type="match status" value="2"/>
</dbReference>
<evidence type="ECO:0000259" key="10">
    <source>
        <dbReference type="Pfam" id="PF03104"/>
    </source>
</evidence>
<evidence type="ECO:0000256" key="2">
    <source>
        <dbReference type="ARBA" id="ARBA00022679"/>
    </source>
</evidence>
<comment type="similarity">
    <text evidence="1 7">Belongs to the DNA polymerase type-B family.</text>
</comment>
<name>A0ABP9WJX7_9GAMM</name>
<dbReference type="PROSITE" id="PS00116">
    <property type="entry name" value="DNA_POLYMERASE_B"/>
    <property type="match status" value="1"/>
</dbReference>
<dbReference type="Gene3D" id="6.10.140.1130">
    <property type="match status" value="1"/>
</dbReference>
<evidence type="ECO:0000256" key="1">
    <source>
        <dbReference type="ARBA" id="ARBA00005755"/>
    </source>
</evidence>
<dbReference type="CDD" id="cd05537">
    <property type="entry name" value="POLBc_Pol_II"/>
    <property type="match status" value="1"/>
</dbReference>
<dbReference type="InterPro" id="IPR042087">
    <property type="entry name" value="DNA_pol_B_thumb"/>
</dbReference>
<dbReference type="CDD" id="cd05784">
    <property type="entry name" value="DNA_polB_II_exo"/>
    <property type="match status" value="1"/>
</dbReference>
<organism evidence="11 12">
    <name type="scientific">Microbulbifer aestuariivivens</name>
    <dbReference type="NCBI Taxonomy" id="1908308"/>
    <lineage>
        <taxon>Bacteria</taxon>
        <taxon>Pseudomonadati</taxon>
        <taxon>Pseudomonadota</taxon>
        <taxon>Gammaproteobacteria</taxon>
        <taxon>Cellvibrionales</taxon>
        <taxon>Microbulbiferaceae</taxon>
        <taxon>Microbulbifer</taxon>
    </lineage>
</organism>
<comment type="caution">
    <text evidence="11">The sequence shown here is derived from an EMBL/GenBank/DDBJ whole genome shotgun (WGS) entry which is preliminary data.</text>
</comment>
<comment type="catalytic activity">
    <reaction evidence="6 7">
        <text>DNA(n) + a 2'-deoxyribonucleoside 5'-triphosphate = DNA(n+1) + diphosphate</text>
        <dbReference type="Rhea" id="RHEA:22508"/>
        <dbReference type="Rhea" id="RHEA-COMP:17339"/>
        <dbReference type="Rhea" id="RHEA-COMP:17340"/>
        <dbReference type="ChEBI" id="CHEBI:33019"/>
        <dbReference type="ChEBI" id="CHEBI:61560"/>
        <dbReference type="ChEBI" id="CHEBI:173112"/>
        <dbReference type="EC" id="2.7.7.7"/>
    </reaction>
</comment>
<dbReference type="Gene3D" id="1.10.132.60">
    <property type="entry name" value="DNA polymerase family B, C-terminal domain"/>
    <property type="match status" value="1"/>
</dbReference>
<evidence type="ECO:0000256" key="4">
    <source>
        <dbReference type="ARBA" id="ARBA00022932"/>
    </source>
</evidence>
<dbReference type="InterPro" id="IPR036397">
    <property type="entry name" value="RNaseH_sf"/>
</dbReference>
<gene>
    <name evidence="11" type="primary">polB</name>
    <name evidence="11" type="ORF">Maes01_00062</name>
</gene>
<dbReference type="InterPro" id="IPR006172">
    <property type="entry name" value="DNA-dir_DNA_pol_B"/>
</dbReference>
<keyword evidence="3 7" id="KW-0548">Nucleotidyltransferase</keyword>
<reference evidence="11 12" key="1">
    <citation type="submission" date="2024-02" db="EMBL/GenBank/DDBJ databases">
        <title>Microbulbifer aestuariivivens NBRC 112533.</title>
        <authorList>
            <person name="Ichikawa N."/>
            <person name="Katano-Makiyama Y."/>
            <person name="Hidaka K."/>
        </authorList>
    </citation>
    <scope>NUCLEOTIDE SEQUENCE [LARGE SCALE GENOMIC DNA]</scope>
    <source>
        <strain evidence="11 12">NBRC 112533</strain>
    </source>
</reference>
<dbReference type="InterPro" id="IPR023211">
    <property type="entry name" value="DNA_pol_palm_dom_sf"/>
</dbReference>
<feature type="domain" description="DNA-directed DNA polymerase family B exonuclease" evidence="10">
    <location>
        <begin position="185"/>
        <end position="290"/>
    </location>
</feature>
<dbReference type="InterPro" id="IPR050240">
    <property type="entry name" value="DNA_pol_type-B"/>
</dbReference>
<dbReference type="InterPro" id="IPR043502">
    <property type="entry name" value="DNA/RNA_pol_sf"/>
</dbReference>
<dbReference type="Pfam" id="PF00136">
    <property type="entry name" value="DNA_pol_B"/>
    <property type="match status" value="1"/>
</dbReference>
<evidence type="ECO:0000256" key="3">
    <source>
        <dbReference type="ARBA" id="ARBA00022695"/>
    </source>
</evidence>
<evidence type="ECO:0000256" key="7">
    <source>
        <dbReference type="RuleBase" id="RU000442"/>
    </source>
</evidence>
<dbReference type="PRINTS" id="PR00106">
    <property type="entry name" value="DNAPOLB"/>
</dbReference>
<dbReference type="InterPro" id="IPR006134">
    <property type="entry name" value="DNA-dir_DNA_pol_B_multi_dom"/>
</dbReference>
<evidence type="ECO:0000313" key="12">
    <source>
        <dbReference type="Proteomes" id="UP001408594"/>
    </source>
</evidence>
<proteinExistence type="inferred from homology"/>
<dbReference type="SMART" id="SM00486">
    <property type="entry name" value="POLBc"/>
    <property type="match status" value="1"/>
</dbReference>
<keyword evidence="5 7" id="KW-0238">DNA-binding</keyword>
<dbReference type="InterPro" id="IPR006133">
    <property type="entry name" value="DNA-dir_DNA_pol_B_exonuc"/>
</dbReference>
<accession>A0ABP9WJX7</accession>
<dbReference type="SUPFAM" id="SSF53098">
    <property type="entry name" value="Ribonuclease H-like"/>
    <property type="match status" value="1"/>
</dbReference>
<protein>
    <recommendedName>
        <fullName evidence="7">DNA polymerase</fullName>
        <ecNumber evidence="7">2.7.7.7</ecNumber>
    </recommendedName>
</protein>
<dbReference type="PANTHER" id="PTHR10322:SF23">
    <property type="entry name" value="DNA POLYMERASE DELTA CATALYTIC SUBUNIT"/>
    <property type="match status" value="1"/>
</dbReference>
<dbReference type="Gene3D" id="3.30.420.10">
    <property type="entry name" value="Ribonuclease H-like superfamily/Ribonuclease H"/>
    <property type="match status" value="1"/>
</dbReference>
<feature type="region of interest" description="Disordered" evidence="8">
    <location>
        <begin position="440"/>
        <end position="479"/>
    </location>
</feature>
<keyword evidence="2 7" id="KW-0808">Transferase</keyword>
<evidence type="ECO:0000259" key="9">
    <source>
        <dbReference type="Pfam" id="PF00136"/>
    </source>
</evidence>
<feature type="domain" description="DNA-directed DNA polymerase family B multifunctional" evidence="9">
    <location>
        <begin position="373"/>
        <end position="792"/>
    </location>
</feature>
<dbReference type="NCBIfam" id="NF004421">
    <property type="entry name" value="PRK05762.1-2"/>
    <property type="match status" value="1"/>
</dbReference>
<keyword evidence="4 7" id="KW-0239">DNA-directed DNA polymerase</keyword>
<evidence type="ECO:0000256" key="8">
    <source>
        <dbReference type="SAM" id="MobiDB-lite"/>
    </source>
</evidence>
<dbReference type="RefSeq" id="WP_345547720.1">
    <property type="nucleotide sequence ID" value="NZ_BAABRT010000001.1"/>
</dbReference>
<feature type="compositionally biased region" description="Basic and acidic residues" evidence="8">
    <location>
        <begin position="446"/>
        <end position="479"/>
    </location>
</feature>
<evidence type="ECO:0000256" key="5">
    <source>
        <dbReference type="ARBA" id="ARBA00023125"/>
    </source>
</evidence>
<evidence type="ECO:0000256" key="6">
    <source>
        <dbReference type="ARBA" id="ARBA00049244"/>
    </source>
</evidence>
<evidence type="ECO:0000313" key="11">
    <source>
        <dbReference type="EMBL" id="GAA5523517.1"/>
    </source>
</evidence>
<dbReference type="InterPro" id="IPR012337">
    <property type="entry name" value="RNaseH-like_sf"/>
</dbReference>
<dbReference type="PANTHER" id="PTHR10322">
    <property type="entry name" value="DNA POLYMERASE CATALYTIC SUBUNIT"/>
    <property type="match status" value="1"/>
</dbReference>
<dbReference type="Gene3D" id="2.40.50.590">
    <property type="match status" value="1"/>
</dbReference>
<keyword evidence="7" id="KW-0235">DNA replication</keyword>
<keyword evidence="12" id="KW-1185">Reference proteome</keyword>
<sequence>MPQGFLLSRHSFDQRGSTCIHYWLASPEGPVKLVIEGERPVFMVRVADRAQVTEVLAGVPYDWQQLGFQTFSREQAAMLYFPTIDAHRRAHALLQTRGIEVFEADFRLHDRYLMERFARGGLYFEGVARARDGYMEYRQVRLRGAEVQPQFKVVSLDVECSGRGELYSVGLYGHGVEEVLMVGEPESAETTIHWVDDERALLKALEARIQCLDPDIIIGWSVVDFDFRLLLKRAARHGLRLKLGRGGTDARWRDGREGNQGFVTLPGRVVLDGIDGLKNATYNFESFSLEFVAQTLLGRGKDTEDVDNRLAAIEQDFLHNKPKLAAYNLEDCRLVWDIFQHTRLLDYLRLRAQLTGLELDRSGGSVAAFTNLYLPRLHRSRYVAPNLPADGGLASPGGYVMDSRPGLYDNVLVLDFKSLYPSIIRTFKIDPMGLVEGLAEEGESTQEARRKEKQENRPEGLRKEWREGESEARREGARVEEDTIPKSIPGFRGARFSRDKHFLPDIITNLWAQRDIAKQERDAARSQAIKIIMNSFYGVLGSGGCRFYDTRLASSITLRGHEIMQQTARWVEELGHQVIYGDTDSTFVWLSGRPSPEEADIIGRNLASEINRRWQNKLKDELALECELELEFETHYQRFLMPTIRGSEAGSKKRYAGLVVNGDDEKLVFKGLETVRSDWTALAREFQRQLYGMVFKGVDPSEYIRETVQKTRAGEMDEQLVYRKRLRRKLDQYVKNVPPHVRAARLADEHRRQQGLAPRYQNKGWIRYVITLNGPEPVEYRQAPMDYQHYIDRQLKPVADAILPFIALDFDTLVDGQLGLFGVS</sequence>
<dbReference type="InterPro" id="IPR017964">
    <property type="entry name" value="DNA-dir_DNA_pol_B_CS"/>
</dbReference>
<dbReference type="SUPFAM" id="SSF56672">
    <property type="entry name" value="DNA/RNA polymerases"/>
    <property type="match status" value="1"/>
</dbReference>